<evidence type="ECO:0000313" key="2">
    <source>
        <dbReference type="EMBL" id="MQM12092.1"/>
    </source>
</evidence>
<dbReference type="Pfam" id="PF13890">
    <property type="entry name" value="Rab3-GTPase_cat"/>
    <property type="match status" value="1"/>
</dbReference>
<dbReference type="InterPro" id="IPR015947">
    <property type="entry name" value="PUA-like_sf"/>
</dbReference>
<evidence type="ECO:0000313" key="3">
    <source>
        <dbReference type="Proteomes" id="UP000652761"/>
    </source>
</evidence>
<dbReference type="Gene3D" id="2.30.130.40">
    <property type="entry name" value="LON domain-like"/>
    <property type="match status" value="1"/>
</dbReference>
<dbReference type="SMART" id="SM00464">
    <property type="entry name" value="LON"/>
    <property type="match status" value="1"/>
</dbReference>
<organism evidence="2 3">
    <name type="scientific">Colocasia esculenta</name>
    <name type="common">Wild taro</name>
    <name type="synonym">Arum esculentum</name>
    <dbReference type="NCBI Taxonomy" id="4460"/>
    <lineage>
        <taxon>Eukaryota</taxon>
        <taxon>Viridiplantae</taxon>
        <taxon>Streptophyta</taxon>
        <taxon>Embryophyta</taxon>
        <taxon>Tracheophyta</taxon>
        <taxon>Spermatophyta</taxon>
        <taxon>Magnoliopsida</taxon>
        <taxon>Liliopsida</taxon>
        <taxon>Araceae</taxon>
        <taxon>Aroideae</taxon>
        <taxon>Colocasieae</taxon>
        <taxon>Colocasia</taxon>
    </lineage>
</organism>
<dbReference type="Pfam" id="PF02190">
    <property type="entry name" value="LON_substr_bdg"/>
    <property type="match status" value="1"/>
</dbReference>
<dbReference type="InterPro" id="IPR046336">
    <property type="entry name" value="Lon_prtase_N_sf"/>
</dbReference>
<comment type="caution">
    <text evidence="2">The sequence shown here is derived from an EMBL/GenBank/DDBJ whole genome shotgun (WGS) entry which is preliminary data.</text>
</comment>
<reference evidence="2" key="1">
    <citation type="submission" date="2017-07" db="EMBL/GenBank/DDBJ databases">
        <title>Taro Niue Genome Assembly and Annotation.</title>
        <authorList>
            <person name="Atibalentja N."/>
            <person name="Keating K."/>
            <person name="Fields C.J."/>
        </authorList>
    </citation>
    <scope>NUCLEOTIDE SEQUENCE</scope>
    <source>
        <strain evidence="2">Niue_2</strain>
        <tissue evidence="2">Leaf</tissue>
    </source>
</reference>
<dbReference type="OrthoDB" id="264917at2759"/>
<keyword evidence="3" id="KW-1185">Reference proteome</keyword>
<feature type="domain" description="Lon N-terminal" evidence="1">
    <location>
        <begin position="25"/>
        <end position="214"/>
    </location>
</feature>
<sequence length="368" mass="41603">MVETVAELGWSAKGPASTSFCYDGGLALFPLPLVLFPRAILPLQIFEFCYCIMMNTRLETDLHFGVVFSDASSVSGVSCVGEVIKHERLVDDRFFLICKGQEQFRITWMTRTKPYLVAEVAWLEDRLPSPGVPEEEGEDLEDVIRISNRLNGKAADKDEGTDTAAADLRRGLFSASFSFFVGSTFEGAPRKQQALLELQDTGARLRREWETLRNTLNYCFFVARQIVCRLLGSRGYLCQKVSIGGDLSSWALLSDMQAFKRRVASSNFKRYRDPFWAANDVGWFTEPLTESLMLEVQGKQEEELLWCPLLEGQQHGNLWRELWETAKPLPAAKQAPLFDEDLAVEPREAVEEIKALDIVCIKEWFGSG</sequence>
<proteinExistence type="predicted"/>
<accession>A0A843WNA9</accession>
<dbReference type="SUPFAM" id="SSF88697">
    <property type="entry name" value="PUA domain-like"/>
    <property type="match status" value="1"/>
</dbReference>
<dbReference type="InterPro" id="IPR003111">
    <property type="entry name" value="Lon_prtase_N"/>
</dbReference>
<dbReference type="PANTHER" id="PTHR46732:SF8">
    <property type="entry name" value="ATP-DEPENDENT PROTEASE LA (LON) DOMAIN PROTEIN"/>
    <property type="match status" value="1"/>
</dbReference>
<dbReference type="AlphaFoldDB" id="A0A843WNA9"/>
<protein>
    <recommendedName>
        <fullName evidence="1">Lon N-terminal domain-containing protein</fullName>
    </recommendedName>
</protein>
<evidence type="ECO:0000259" key="1">
    <source>
        <dbReference type="SMART" id="SM00464"/>
    </source>
</evidence>
<dbReference type="EMBL" id="NMUH01005195">
    <property type="protein sequence ID" value="MQM12092.1"/>
    <property type="molecule type" value="Genomic_DNA"/>
</dbReference>
<gene>
    <name evidence="2" type="ORF">Taro_045008</name>
</gene>
<dbReference type="InterPro" id="IPR026147">
    <property type="entry name" value="Rab3GAP1_conserved"/>
</dbReference>
<name>A0A843WNA9_COLES</name>
<dbReference type="PANTHER" id="PTHR46732">
    <property type="entry name" value="ATP-DEPENDENT PROTEASE LA (LON) DOMAIN PROTEIN"/>
    <property type="match status" value="1"/>
</dbReference>
<dbReference type="Proteomes" id="UP000652761">
    <property type="component" value="Unassembled WGS sequence"/>
</dbReference>